<dbReference type="Pfam" id="PF13545">
    <property type="entry name" value="HTH_Crp_2"/>
    <property type="match status" value="1"/>
</dbReference>
<dbReference type="InterPro" id="IPR036390">
    <property type="entry name" value="WH_DNA-bd_sf"/>
</dbReference>
<dbReference type="PANTHER" id="PTHR24567">
    <property type="entry name" value="CRP FAMILY TRANSCRIPTIONAL REGULATORY PROTEIN"/>
    <property type="match status" value="1"/>
</dbReference>
<proteinExistence type="predicted"/>
<dbReference type="Gene3D" id="1.10.10.10">
    <property type="entry name" value="Winged helix-like DNA-binding domain superfamily/Winged helix DNA-binding domain"/>
    <property type="match status" value="1"/>
</dbReference>
<dbReference type="PANTHER" id="PTHR24567:SF68">
    <property type="entry name" value="DNA-BINDING TRANSCRIPTIONAL DUAL REGULATOR CRP"/>
    <property type="match status" value="1"/>
</dbReference>
<name>A0ABT3H893_9HYPH</name>
<feature type="domain" description="HTH crp-type" evidence="5">
    <location>
        <begin position="157"/>
        <end position="231"/>
    </location>
</feature>
<sequence length="250" mass="28383">MEKINSGSKRTHCIDCPLRRNSHFRDLSEEELAFVDSFKVGELSADPGATIFSQGTNSAHIYTILDGAAFRFKILEDGRRQILNYVFPGDMVGLQSFLMGEMQYSVESLSNLRLCVFERGRMMTLFEKHPSLAYDVTWLAAREERMLDENLLSVGRRTALERIAYFLAFLYRRADAVGLTNGSMLDLPITQRHIADTLGLSLVHTNKTLRRLTDRGLARWRDTSCEVIDPDGLQELAGWEGLSDTPRPFI</sequence>
<dbReference type="InterPro" id="IPR000595">
    <property type="entry name" value="cNMP-bd_dom"/>
</dbReference>
<evidence type="ECO:0000313" key="6">
    <source>
        <dbReference type="EMBL" id="MCW2306613.1"/>
    </source>
</evidence>
<dbReference type="SMART" id="SM00100">
    <property type="entry name" value="cNMP"/>
    <property type="match status" value="1"/>
</dbReference>
<evidence type="ECO:0000256" key="3">
    <source>
        <dbReference type="ARBA" id="ARBA00023163"/>
    </source>
</evidence>
<dbReference type="PROSITE" id="PS51063">
    <property type="entry name" value="HTH_CRP_2"/>
    <property type="match status" value="1"/>
</dbReference>
<accession>A0ABT3H893</accession>
<evidence type="ECO:0000259" key="5">
    <source>
        <dbReference type="PROSITE" id="PS51063"/>
    </source>
</evidence>
<organism evidence="6 7">
    <name type="scientific">Rhodobium gokarnense</name>
    <dbReference type="NCBI Taxonomy" id="364296"/>
    <lineage>
        <taxon>Bacteria</taxon>
        <taxon>Pseudomonadati</taxon>
        <taxon>Pseudomonadota</taxon>
        <taxon>Alphaproteobacteria</taxon>
        <taxon>Hyphomicrobiales</taxon>
        <taxon>Rhodobiaceae</taxon>
        <taxon>Rhodobium</taxon>
    </lineage>
</organism>
<dbReference type="Gene3D" id="2.60.120.10">
    <property type="entry name" value="Jelly Rolls"/>
    <property type="match status" value="1"/>
</dbReference>
<gene>
    <name evidence="6" type="ORF">M2319_000932</name>
</gene>
<keyword evidence="7" id="KW-1185">Reference proteome</keyword>
<evidence type="ECO:0000256" key="2">
    <source>
        <dbReference type="ARBA" id="ARBA00023125"/>
    </source>
</evidence>
<dbReference type="InterPro" id="IPR018490">
    <property type="entry name" value="cNMP-bd_dom_sf"/>
</dbReference>
<evidence type="ECO:0000256" key="1">
    <source>
        <dbReference type="ARBA" id="ARBA00023015"/>
    </source>
</evidence>
<dbReference type="Proteomes" id="UP001209755">
    <property type="component" value="Unassembled WGS sequence"/>
</dbReference>
<dbReference type="RefSeq" id="WP_264600274.1">
    <property type="nucleotide sequence ID" value="NZ_JAOQNS010000002.1"/>
</dbReference>
<evidence type="ECO:0000313" key="7">
    <source>
        <dbReference type="Proteomes" id="UP001209755"/>
    </source>
</evidence>
<dbReference type="InterPro" id="IPR014710">
    <property type="entry name" value="RmlC-like_jellyroll"/>
</dbReference>
<keyword evidence="2" id="KW-0238">DNA-binding</keyword>
<dbReference type="InterPro" id="IPR050397">
    <property type="entry name" value="Env_Response_Regulators"/>
</dbReference>
<dbReference type="PROSITE" id="PS50042">
    <property type="entry name" value="CNMP_BINDING_3"/>
    <property type="match status" value="1"/>
</dbReference>
<keyword evidence="1" id="KW-0805">Transcription regulation</keyword>
<dbReference type="SUPFAM" id="SSF46785">
    <property type="entry name" value="Winged helix' DNA-binding domain"/>
    <property type="match status" value="1"/>
</dbReference>
<dbReference type="CDD" id="cd00038">
    <property type="entry name" value="CAP_ED"/>
    <property type="match status" value="1"/>
</dbReference>
<dbReference type="InterPro" id="IPR036388">
    <property type="entry name" value="WH-like_DNA-bd_sf"/>
</dbReference>
<keyword evidence="3" id="KW-0804">Transcription</keyword>
<reference evidence="7" key="1">
    <citation type="submission" date="2023-07" db="EMBL/GenBank/DDBJ databases">
        <title>Genome sequencing of Purple Non-Sulfur Bacteria from various extreme environments.</title>
        <authorList>
            <person name="Mayer M."/>
        </authorList>
    </citation>
    <scope>NUCLEOTIDE SEQUENCE [LARGE SCALE GENOMIC DNA]</scope>
    <source>
        <strain evidence="7">DSM 17935</strain>
    </source>
</reference>
<protein>
    <submittedName>
        <fullName evidence="6">CRP-like cAMP-binding protein</fullName>
    </submittedName>
</protein>
<feature type="domain" description="Cyclic nucleotide-binding" evidence="4">
    <location>
        <begin position="23"/>
        <end position="100"/>
    </location>
</feature>
<evidence type="ECO:0000259" key="4">
    <source>
        <dbReference type="PROSITE" id="PS50042"/>
    </source>
</evidence>
<dbReference type="EMBL" id="JAOQNS010000002">
    <property type="protein sequence ID" value="MCW2306613.1"/>
    <property type="molecule type" value="Genomic_DNA"/>
</dbReference>
<dbReference type="SMART" id="SM00419">
    <property type="entry name" value="HTH_CRP"/>
    <property type="match status" value="1"/>
</dbReference>
<dbReference type="Pfam" id="PF00027">
    <property type="entry name" value="cNMP_binding"/>
    <property type="match status" value="1"/>
</dbReference>
<dbReference type="SUPFAM" id="SSF51206">
    <property type="entry name" value="cAMP-binding domain-like"/>
    <property type="match status" value="1"/>
</dbReference>
<comment type="caution">
    <text evidence="6">The sequence shown here is derived from an EMBL/GenBank/DDBJ whole genome shotgun (WGS) entry which is preliminary data.</text>
</comment>
<dbReference type="InterPro" id="IPR012318">
    <property type="entry name" value="HTH_CRP"/>
</dbReference>